<accession>A0ABY4W9P5</accession>
<sequence length="63" mass="7484">MPVNHEARFHCCATCIHFRVEKGANGVAYRCSRLGYMTKPSYQFRCWVPKEQVQRLMEQKHKP</sequence>
<dbReference type="EMBL" id="CP098755">
    <property type="protein sequence ID" value="USG63921.1"/>
    <property type="molecule type" value="Genomic_DNA"/>
</dbReference>
<keyword evidence="2" id="KW-1185">Reference proteome</keyword>
<dbReference type="RefSeq" id="WP_251871005.1">
    <property type="nucleotide sequence ID" value="NZ_CP098755.1"/>
</dbReference>
<dbReference type="Proteomes" id="UP001056500">
    <property type="component" value="Chromosome"/>
</dbReference>
<evidence type="ECO:0000313" key="1">
    <source>
        <dbReference type="EMBL" id="USG63921.1"/>
    </source>
</evidence>
<reference evidence="1" key="1">
    <citation type="submission" date="2022-06" db="EMBL/GenBank/DDBJ databases">
        <title>Genome sequencing of Brevibacillus sp. BB3-R1.</title>
        <authorList>
            <person name="Heo J."/>
            <person name="Lee D."/>
            <person name="Won M."/>
            <person name="Han B.-H."/>
            <person name="Hong S.-B."/>
            <person name="Kwon S.-W."/>
        </authorList>
    </citation>
    <scope>NUCLEOTIDE SEQUENCE</scope>
    <source>
        <strain evidence="1">BB3-R1</strain>
    </source>
</reference>
<gene>
    <name evidence="1" type="ORF">NDK47_17370</name>
</gene>
<name>A0ABY4W9P5_9BACL</name>
<evidence type="ECO:0000313" key="2">
    <source>
        <dbReference type="Proteomes" id="UP001056500"/>
    </source>
</evidence>
<protein>
    <submittedName>
        <fullName evidence="1">Uncharacterized protein</fullName>
    </submittedName>
</protein>
<organism evidence="1 2">
    <name type="scientific">Brevibacillus ruminantium</name>
    <dbReference type="NCBI Taxonomy" id="2950604"/>
    <lineage>
        <taxon>Bacteria</taxon>
        <taxon>Bacillati</taxon>
        <taxon>Bacillota</taxon>
        <taxon>Bacilli</taxon>
        <taxon>Bacillales</taxon>
        <taxon>Paenibacillaceae</taxon>
        <taxon>Brevibacillus</taxon>
    </lineage>
</organism>
<proteinExistence type="predicted"/>